<sequence length="535" mass="55478">MTPAQAPAGSRLRLESLAARGDAEALVSRSDALSYAALAQRAGAVAEALTRAGVRAGAPVALLSAGRGFDEAVALAGILGSGRVVVPLDAGAPAARLSTLVAARGCRALVHDAAAEALVAALIAASPRATDAVPNDAAPSPPSVLARVTLDATGEVLAVQALDATAPDPDVPARSTDAALSPLSPLSPLSEPLACILHTSGSTGTPKPIPITWAGLDAFTAWAVALTALAPGDRVLRVAELVFDLAWFDHLATFRAGATLVTLARRDLAAGRSLRDALATLKPTVIYGVPSLFMKLVAALPPGALLDPSLRVILFAGEVFPPRELRALAERAPTAALYNLYGPTETNVCTFHAVDRATLSAEREVPIGIPCPYAACTLLADDGSGRLIEGPGTGELVVSGPTTIGGGPYPTRDRVERGADGLLYFRGRLDRMVKIRGYRVEPGEVEAALTEHPAVRQAAVVPVEDPRLGRVLRGCVAIEAPAKQEPSATTIDGQVLRRHLAERLPPYMVPERIDIVHDLPRTVTGKIDYRAIAGA</sequence>
<dbReference type="Pfam" id="PF13193">
    <property type="entry name" value="AMP-binding_C"/>
    <property type="match status" value="1"/>
</dbReference>
<dbReference type="SUPFAM" id="SSF56801">
    <property type="entry name" value="Acetyl-CoA synthetase-like"/>
    <property type="match status" value="1"/>
</dbReference>
<dbReference type="eggNOG" id="COG1020">
    <property type="taxonomic scope" value="Bacteria"/>
</dbReference>
<comment type="caution">
    <text evidence="3">The sequence shown here is derived from an EMBL/GenBank/DDBJ whole genome shotgun (WGS) entry which is preliminary data.</text>
</comment>
<dbReference type="InterPro" id="IPR020845">
    <property type="entry name" value="AMP-binding_CS"/>
</dbReference>
<accession>A0A017T0S1</accession>
<reference evidence="3 4" key="1">
    <citation type="submission" date="2013-05" db="EMBL/GenBank/DDBJ databases">
        <title>Genome assembly of Chondromyces apiculatus DSM 436.</title>
        <authorList>
            <person name="Sharma G."/>
            <person name="Khatri I."/>
            <person name="Kaur C."/>
            <person name="Mayilraj S."/>
            <person name="Subramanian S."/>
        </authorList>
    </citation>
    <scope>NUCLEOTIDE SEQUENCE [LARGE SCALE GENOMIC DNA]</scope>
    <source>
        <strain evidence="3 4">DSM 436</strain>
    </source>
</reference>
<evidence type="ECO:0000313" key="4">
    <source>
        <dbReference type="Proteomes" id="UP000019678"/>
    </source>
</evidence>
<dbReference type="GO" id="GO:0016877">
    <property type="term" value="F:ligase activity, forming carbon-sulfur bonds"/>
    <property type="evidence" value="ECO:0007669"/>
    <property type="project" value="UniProtKB-ARBA"/>
</dbReference>
<dbReference type="EMBL" id="ASRX01000059">
    <property type="protein sequence ID" value="EYF02557.1"/>
    <property type="molecule type" value="Genomic_DNA"/>
</dbReference>
<dbReference type="RefSeq" id="WP_044247370.1">
    <property type="nucleotide sequence ID" value="NZ_ASRX01000059.1"/>
</dbReference>
<dbReference type="InterPro" id="IPR050237">
    <property type="entry name" value="ATP-dep_AMP-bd_enzyme"/>
</dbReference>
<name>A0A017T0S1_9BACT</name>
<protein>
    <submittedName>
        <fullName evidence="3">Long-chain-fatty-acid--CoA ligase</fullName>
    </submittedName>
</protein>
<dbReference type="OrthoDB" id="9799237at2"/>
<dbReference type="InterPro" id="IPR045851">
    <property type="entry name" value="AMP-bd_C_sf"/>
</dbReference>
<dbReference type="Gene3D" id="3.30.300.30">
    <property type="match status" value="1"/>
</dbReference>
<dbReference type="InterPro" id="IPR000873">
    <property type="entry name" value="AMP-dep_synth/lig_dom"/>
</dbReference>
<dbReference type="Proteomes" id="UP000019678">
    <property type="component" value="Unassembled WGS sequence"/>
</dbReference>
<dbReference type="InterPro" id="IPR025110">
    <property type="entry name" value="AMP-bd_C"/>
</dbReference>
<dbReference type="PROSITE" id="PS00455">
    <property type="entry name" value="AMP_BINDING"/>
    <property type="match status" value="1"/>
</dbReference>
<dbReference type="STRING" id="1192034.CAP_6764"/>
<feature type="domain" description="AMP-binding enzyme C-terminal" evidence="2">
    <location>
        <begin position="444"/>
        <end position="526"/>
    </location>
</feature>
<keyword evidence="4" id="KW-1185">Reference proteome</keyword>
<evidence type="ECO:0000259" key="1">
    <source>
        <dbReference type="Pfam" id="PF00501"/>
    </source>
</evidence>
<dbReference type="AlphaFoldDB" id="A0A017T0S1"/>
<organism evidence="3 4">
    <name type="scientific">Chondromyces apiculatus DSM 436</name>
    <dbReference type="NCBI Taxonomy" id="1192034"/>
    <lineage>
        <taxon>Bacteria</taxon>
        <taxon>Pseudomonadati</taxon>
        <taxon>Myxococcota</taxon>
        <taxon>Polyangia</taxon>
        <taxon>Polyangiales</taxon>
        <taxon>Polyangiaceae</taxon>
        <taxon>Chondromyces</taxon>
    </lineage>
</organism>
<evidence type="ECO:0000313" key="3">
    <source>
        <dbReference type="EMBL" id="EYF02557.1"/>
    </source>
</evidence>
<dbReference type="Pfam" id="PF00501">
    <property type="entry name" value="AMP-binding"/>
    <property type="match status" value="1"/>
</dbReference>
<feature type="domain" description="AMP-dependent synthetase/ligase" evidence="1">
    <location>
        <begin position="17"/>
        <end position="404"/>
    </location>
</feature>
<dbReference type="InterPro" id="IPR042099">
    <property type="entry name" value="ANL_N_sf"/>
</dbReference>
<dbReference type="PANTHER" id="PTHR43767:SF10">
    <property type="entry name" value="SURFACTIN SYNTHASE SUBUNIT 1"/>
    <property type="match status" value="1"/>
</dbReference>
<gene>
    <name evidence="3" type="ORF">CAP_6764</name>
</gene>
<evidence type="ECO:0000259" key="2">
    <source>
        <dbReference type="Pfam" id="PF13193"/>
    </source>
</evidence>
<proteinExistence type="predicted"/>
<dbReference type="Gene3D" id="3.40.50.12780">
    <property type="entry name" value="N-terminal domain of ligase-like"/>
    <property type="match status" value="1"/>
</dbReference>
<keyword evidence="3" id="KW-0436">Ligase</keyword>
<dbReference type="PANTHER" id="PTHR43767">
    <property type="entry name" value="LONG-CHAIN-FATTY-ACID--COA LIGASE"/>
    <property type="match status" value="1"/>
</dbReference>